<evidence type="ECO:0000313" key="3">
    <source>
        <dbReference type="Proteomes" id="UP000033109"/>
    </source>
</evidence>
<gene>
    <name evidence="2" type="ORF">PKOR_01250</name>
</gene>
<dbReference type="Proteomes" id="UP000033109">
    <property type="component" value="Chromosome"/>
</dbReference>
<evidence type="ECO:0000256" key="1">
    <source>
        <dbReference type="SAM" id="MobiDB-lite"/>
    </source>
</evidence>
<dbReference type="PATRIC" id="fig|400092.3.peg.282"/>
<keyword evidence="3" id="KW-1185">Reference proteome</keyword>
<feature type="region of interest" description="Disordered" evidence="1">
    <location>
        <begin position="1"/>
        <end position="53"/>
    </location>
</feature>
<name>A0A0E3UVP4_9BACT</name>
<organism evidence="2 3">
    <name type="scientific">Pontibacter korlensis</name>
    <dbReference type="NCBI Taxonomy" id="400092"/>
    <lineage>
        <taxon>Bacteria</taxon>
        <taxon>Pseudomonadati</taxon>
        <taxon>Bacteroidota</taxon>
        <taxon>Cytophagia</taxon>
        <taxon>Cytophagales</taxon>
        <taxon>Hymenobacteraceae</taxon>
        <taxon>Pontibacter</taxon>
    </lineage>
</organism>
<dbReference type="KEGG" id="pko:PKOR_01250"/>
<dbReference type="EMBL" id="CP009621">
    <property type="protein sequence ID" value="AKD02016.1"/>
    <property type="molecule type" value="Genomic_DNA"/>
</dbReference>
<accession>A0A0E3UVP4</accession>
<reference evidence="2 3" key="1">
    <citation type="journal article" date="2015" name="Sci. Rep.">
        <title>Unraveling adaptation of Pontibacter korlensis to radiation and infertility in desert through complete genome and comparative transcriptomic analysis.</title>
        <authorList>
            <person name="Dai J."/>
            <person name="Dai W."/>
            <person name="Qiu C."/>
            <person name="Yang Z."/>
            <person name="Zhang Y."/>
            <person name="Zhou M."/>
            <person name="Zhang L."/>
            <person name="Fang C."/>
            <person name="Gao Q."/>
            <person name="Yang Q."/>
            <person name="Li X."/>
            <person name="Wang Z."/>
            <person name="Wang Z."/>
            <person name="Jia Z."/>
            <person name="Chen X."/>
        </authorList>
    </citation>
    <scope>NUCLEOTIDE SEQUENCE [LARGE SCALE GENOMIC DNA]</scope>
    <source>
        <strain evidence="2 3">X14-1T</strain>
    </source>
</reference>
<dbReference type="HOGENOM" id="CLU_2317801_0_0_10"/>
<dbReference type="STRING" id="400092.PKOR_01250"/>
<dbReference type="AlphaFoldDB" id="A0A0E3UVP4"/>
<proteinExistence type="predicted"/>
<sequence>MLRRPARTARSGARSSFRHAARWPPGQDKASWPRGHQSRKYNNKGSKAMDEQQLVRSLPQAVNCCSYESIPKALYTTNPIAFTLKNTIFNIETNLKLNT</sequence>
<protein>
    <submittedName>
        <fullName evidence="2">Uncharacterized protein</fullName>
    </submittedName>
</protein>
<evidence type="ECO:0000313" key="2">
    <source>
        <dbReference type="EMBL" id="AKD02016.1"/>
    </source>
</evidence>